<dbReference type="SUPFAM" id="SSF51735">
    <property type="entry name" value="NAD(P)-binding Rossmann-fold domains"/>
    <property type="match status" value="1"/>
</dbReference>
<dbReference type="Gene3D" id="3.40.50.720">
    <property type="entry name" value="NAD(P)-binding Rossmann-like Domain"/>
    <property type="match status" value="1"/>
</dbReference>
<gene>
    <name evidence="2" type="ORF">LTR84_006063</name>
</gene>
<dbReference type="RefSeq" id="XP_064703381.1">
    <property type="nucleotide sequence ID" value="XM_064849626.1"/>
</dbReference>
<dbReference type="InterPro" id="IPR052184">
    <property type="entry name" value="SDR_enzymes"/>
</dbReference>
<dbReference type="PANTHER" id="PTHR45458">
    <property type="entry name" value="SHORT-CHAIN DEHYDROGENASE/REDUCTASE SDR"/>
    <property type="match status" value="1"/>
</dbReference>
<dbReference type="CDD" id="cd05325">
    <property type="entry name" value="carb_red_sniffer_like_SDR_c"/>
    <property type="match status" value="1"/>
</dbReference>
<proteinExistence type="inferred from homology"/>
<dbReference type="PRINTS" id="PR00081">
    <property type="entry name" value="GDHRDH"/>
</dbReference>
<keyword evidence="3" id="KW-1185">Reference proteome</keyword>
<evidence type="ECO:0000256" key="1">
    <source>
        <dbReference type="RuleBase" id="RU000363"/>
    </source>
</evidence>
<comment type="caution">
    <text evidence="2">The sequence shown here is derived from an EMBL/GenBank/DDBJ whole genome shotgun (WGS) entry which is preliminary data.</text>
</comment>
<dbReference type="AlphaFoldDB" id="A0AAV9N481"/>
<dbReference type="PANTHER" id="PTHR45458:SF1">
    <property type="entry name" value="SHORT CHAIN DEHYDROGENASE"/>
    <property type="match status" value="1"/>
</dbReference>
<dbReference type="InterPro" id="IPR002347">
    <property type="entry name" value="SDR_fam"/>
</dbReference>
<comment type="similarity">
    <text evidence="1">Belongs to the short-chain dehydrogenases/reductases (SDR) family.</text>
</comment>
<dbReference type="Pfam" id="PF00106">
    <property type="entry name" value="adh_short"/>
    <property type="match status" value="1"/>
</dbReference>
<organism evidence="2 3">
    <name type="scientific">Exophiala bonariae</name>
    <dbReference type="NCBI Taxonomy" id="1690606"/>
    <lineage>
        <taxon>Eukaryota</taxon>
        <taxon>Fungi</taxon>
        <taxon>Dikarya</taxon>
        <taxon>Ascomycota</taxon>
        <taxon>Pezizomycotina</taxon>
        <taxon>Eurotiomycetes</taxon>
        <taxon>Chaetothyriomycetidae</taxon>
        <taxon>Chaetothyriales</taxon>
        <taxon>Herpotrichiellaceae</taxon>
        <taxon>Exophiala</taxon>
    </lineage>
</organism>
<dbReference type="GeneID" id="89974236"/>
<dbReference type="GO" id="GO:0016616">
    <property type="term" value="F:oxidoreductase activity, acting on the CH-OH group of donors, NAD or NADP as acceptor"/>
    <property type="evidence" value="ECO:0007669"/>
    <property type="project" value="TreeGrafter"/>
</dbReference>
<dbReference type="Proteomes" id="UP001358417">
    <property type="component" value="Unassembled WGS sequence"/>
</dbReference>
<evidence type="ECO:0000313" key="3">
    <source>
        <dbReference type="Proteomes" id="UP001358417"/>
    </source>
</evidence>
<sequence>MASYLVTGASRGIGLELVKQLGKLPADQVSIVFAATRTKEPSAGLQQVIDASDGKIAHILLPITDKAGIAAAVPQLEARLGDKGLDVLVNNAGVMGYTPGGTAAMTDLRETFEVNVEAVHNTTVALLPLVQKSKLKKVINISTTMGSMALAANYKFAPTPAYKITKAALNMLTVQYAQDFAQQGVTFLAVSPGWLKTDLGSQMADLEVDVGVKEVVRIIQENGIESSGKFLNIRVPGWENKVPNAYDGKSSPW</sequence>
<dbReference type="InterPro" id="IPR036291">
    <property type="entry name" value="NAD(P)-bd_dom_sf"/>
</dbReference>
<dbReference type="PRINTS" id="PR00080">
    <property type="entry name" value="SDRFAMILY"/>
</dbReference>
<protein>
    <submittedName>
        <fullName evidence="2">Uncharacterized protein</fullName>
    </submittedName>
</protein>
<reference evidence="2 3" key="1">
    <citation type="submission" date="2023-08" db="EMBL/GenBank/DDBJ databases">
        <title>Black Yeasts Isolated from many extreme environments.</title>
        <authorList>
            <person name="Coleine C."/>
            <person name="Stajich J.E."/>
            <person name="Selbmann L."/>
        </authorList>
    </citation>
    <scope>NUCLEOTIDE SEQUENCE [LARGE SCALE GENOMIC DNA]</scope>
    <source>
        <strain evidence="2 3">CCFEE 5792</strain>
    </source>
</reference>
<dbReference type="EMBL" id="JAVRRD010000023">
    <property type="protein sequence ID" value="KAK5047875.1"/>
    <property type="molecule type" value="Genomic_DNA"/>
</dbReference>
<evidence type="ECO:0000313" key="2">
    <source>
        <dbReference type="EMBL" id="KAK5047875.1"/>
    </source>
</evidence>
<name>A0AAV9N481_9EURO</name>
<accession>A0AAV9N481</accession>